<evidence type="ECO:0000256" key="7">
    <source>
        <dbReference type="SAM" id="SignalP"/>
    </source>
</evidence>
<dbReference type="PROSITE" id="PS51257">
    <property type="entry name" value="PROKAR_LIPOPROTEIN"/>
    <property type="match status" value="1"/>
</dbReference>
<feature type="compositionally biased region" description="Polar residues" evidence="5">
    <location>
        <begin position="132"/>
        <end position="157"/>
    </location>
</feature>
<organism evidence="9 10">
    <name type="scientific">Faecalicatena orotica</name>
    <dbReference type="NCBI Taxonomy" id="1544"/>
    <lineage>
        <taxon>Bacteria</taxon>
        <taxon>Bacillati</taxon>
        <taxon>Bacillota</taxon>
        <taxon>Clostridia</taxon>
        <taxon>Lachnospirales</taxon>
        <taxon>Lachnospiraceae</taxon>
        <taxon>Faecalicatena</taxon>
    </lineage>
</organism>
<evidence type="ECO:0000256" key="4">
    <source>
        <dbReference type="ARBA" id="ARBA00023088"/>
    </source>
</evidence>
<evidence type="ECO:0000256" key="1">
    <source>
        <dbReference type="ARBA" id="ARBA00022512"/>
    </source>
</evidence>
<proteinExistence type="predicted"/>
<comment type="caution">
    <text evidence="9">The sequence shown here is derived from an EMBL/GenBank/DDBJ whole genome shotgun (WGS) entry which is preliminary data.</text>
</comment>
<dbReference type="InterPro" id="IPR036116">
    <property type="entry name" value="FN3_sf"/>
</dbReference>
<keyword evidence="3 7" id="KW-0732">Signal</keyword>
<feature type="domain" description="Gram-positive cocci surface proteins LPxTG" evidence="8">
    <location>
        <begin position="674"/>
        <end position="708"/>
    </location>
</feature>
<dbReference type="InterPro" id="IPR044060">
    <property type="entry name" value="Bacterial_rp_domain"/>
</dbReference>
<dbReference type="PROSITE" id="PS50847">
    <property type="entry name" value="GRAM_POS_ANCHORING"/>
    <property type="match status" value="1"/>
</dbReference>
<evidence type="ECO:0000256" key="2">
    <source>
        <dbReference type="ARBA" id="ARBA00022525"/>
    </source>
</evidence>
<dbReference type="Pfam" id="PF18998">
    <property type="entry name" value="Flg_new_2"/>
    <property type="match status" value="1"/>
</dbReference>
<protein>
    <submittedName>
        <fullName evidence="9">LPXTG-motif cell wall-anchored protein</fullName>
    </submittedName>
</protein>
<feature type="compositionally biased region" description="Polar residues" evidence="5">
    <location>
        <begin position="210"/>
        <end position="228"/>
    </location>
</feature>
<dbReference type="OrthoDB" id="1975981at2"/>
<evidence type="ECO:0000256" key="5">
    <source>
        <dbReference type="SAM" id="MobiDB-lite"/>
    </source>
</evidence>
<gene>
    <name evidence="9" type="ORF">A8806_1143</name>
</gene>
<keyword evidence="6" id="KW-0812">Transmembrane</keyword>
<feature type="region of interest" description="Disordered" evidence="5">
    <location>
        <begin position="130"/>
        <end position="233"/>
    </location>
</feature>
<feature type="chain" id="PRO_5043162176" evidence="7">
    <location>
        <begin position="32"/>
        <end position="708"/>
    </location>
</feature>
<sequence length="708" mass="77759">MKRKCRSGLALALAFVLTGAACMLPVIPVSAETGAGAESKDVKKITVNVQTTDSITLKAEDNYEYAIETEKDNVKTWKWAEAGQYDRTNKTVIFKGLQAETQYRFGCRLAGSTEAVNQITVQTLKKAENVQIPENQNTPASNLPDNSQEQSGSTQDPVQVPEENIPNVQDPIGSAQTPTGGEKIKEEDNKNQSDEVISQTDGQPEGNVPVNDNNTKVPDKLSSNQTLPKPSAPVVSEVKDVEITLKLPEDADTKYNYEYSIDGIKFQKDPVFKGLTENTEYKFYLRIAAGTYDNNVYPASENSDPTNMKTLKAAPEKPQYPPKLAEKTDTGITLKAADGEKEPETLEFGRLTSATDIAWNSTGVFDQLTPGTEYQFVTRRKVDEKEQMQGLSSDVLKVTTLQSAAAAPAAPELQKRTDTSITLKAIDQQQYAILMADGSAVWQDSAVFDGLKPNTAYSFITRMKYNPDMDMESAASAAAAFKTVIRFEGAKITGITPGGSYEEGTTLTFTAAGVGMENASPLAGDTRWAPKSWSWDGKSFKNWDKEPYSYTYKYTTPGNYKLRVAFQLEEWTTGGWVSMGETNTITTEFKVIAKKVIYTITAEAGANGKIEPKGSVDVEKGKDCEFKFTPDKGYRVSKVTVDGKAVSVSNNRYTFSNVQGNHKIYVTFEKDNRTPKTGDTTQVALFGGLVTISAVLILMLVYRKRKHL</sequence>
<dbReference type="AlphaFoldDB" id="A0A2Y9BI03"/>
<evidence type="ECO:0000313" key="9">
    <source>
        <dbReference type="EMBL" id="PWJ23379.1"/>
    </source>
</evidence>
<dbReference type="NCBIfam" id="TIGR01167">
    <property type="entry name" value="LPXTG_anchor"/>
    <property type="match status" value="1"/>
</dbReference>
<evidence type="ECO:0000256" key="6">
    <source>
        <dbReference type="SAM" id="Phobius"/>
    </source>
</evidence>
<dbReference type="InterPro" id="IPR019931">
    <property type="entry name" value="LPXTG_anchor"/>
</dbReference>
<dbReference type="EMBL" id="QGDL01000014">
    <property type="protein sequence ID" value="PWJ23379.1"/>
    <property type="molecule type" value="Genomic_DNA"/>
</dbReference>
<keyword evidence="6" id="KW-1133">Transmembrane helix</keyword>
<name>A0A2Y9BI03_9FIRM</name>
<keyword evidence="6" id="KW-0472">Membrane</keyword>
<accession>A0A2Y9BI03</accession>
<reference evidence="9 10" key="1">
    <citation type="submission" date="2018-05" db="EMBL/GenBank/DDBJ databases">
        <title>The Hungate 1000. A catalogue of reference genomes from the rumen microbiome.</title>
        <authorList>
            <person name="Kelly W."/>
        </authorList>
    </citation>
    <scope>NUCLEOTIDE SEQUENCE [LARGE SCALE GENOMIC DNA]</scope>
    <source>
        <strain evidence="9 10">NLAE-zl-C242</strain>
    </source>
</reference>
<dbReference type="RefSeq" id="WP_109732909.1">
    <property type="nucleotide sequence ID" value="NZ_BAAACK010000015.1"/>
</dbReference>
<evidence type="ECO:0000313" key="10">
    <source>
        <dbReference type="Proteomes" id="UP000245845"/>
    </source>
</evidence>
<evidence type="ECO:0000256" key="3">
    <source>
        <dbReference type="ARBA" id="ARBA00022729"/>
    </source>
</evidence>
<keyword evidence="4" id="KW-0572">Peptidoglycan-anchor</keyword>
<evidence type="ECO:0000259" key="8">
    <source>
        <dbReference type="PROSITE" id="PS50847"/>
    </source>
</evidence>
<dbReference type="Proteomes" id="UP000245845">
    <property type="component" value="Unassembled WGS sequence"/>
</dbReference>
<feature type="transmembrane region" description="Helical" evidence="6">
    <location>
        <begin position="683"/>
        <end position="702"/>
    </location>
</feature>
<dbReference type="SUPFAM" id="SSF49265">
    <property type="entry name" value="Fibronectin type III"/>
    <property type="match status" value="1"/>
</dbReference>
<feature type="compositionally biased region" description="Basic and acidic residues" evidence="5">
    <location>
        <begin position="182"/>
        <end position="193"/>
    </location>
</feature>
<feature type="signal peptide" evidence="7">
    <location>
        <begin position="1"/>
        <end position="31"/>
    </location>
</feature>
<keyword evidence="1" id="KW-0134">Cell wall</keyword>
<keyword evidence="2" id="KW-0964">Secreted</keyword>
<keyword evidence="10" id="KW-1185">Reference proteome</keyword>